<evidence type="ECO:0008006" key="2">
    <source>
        <dbReference type="Google" id="ProtNLM"/>
    </source>
</evidence>
<organism evidence="1">
    <name type="scientific">mine drainage metagenome</name>
    <dbReference type="NCBI Taxonomy" id="410659"/>
    <lineage>
        <taxon>unclassified sequences</taxon>
        <taxon>metagenomes</taxon>
        <taxon>ecological metagenomes</taxon>
    </lineage>
</organism>
<dbReference type="EMBL" id="MLJW01000161">
    <property type="protein sequence ID" value="OIQ95715.1"/>
    <property type="molecule type" value="Genomic_DNA"/>
</dbReference>
<protein>
    <recommendedName>
        <fullName evidence="2">DUF2946 domain-containing protein</fullName>
    </recommendedName>
</protein>
<name>A0A1J5S1S7_9ZZZZ</name>
<sequence length="109" mass="11230">MQFFRPAVIGHIARVALLAILMQALTPLWGAVSGTGAAQLVEICSAAGPRLLQLDQGAHQKAPATHGSTHCPFCGGTGIAPTTRSQGLSFTRPALRYPGISDSALARPG</sequence>
<reference evidence="1" key="1">
    <citation type="submission" date="2016-10" db="EMBL/GenBank/DDBJ databases">
        <title>Sequence of Gallionella enrichment culture.</title>
        <authorList>
            <person name="Poehlein A."/>
            <person name="Muehling M."/>
            <person name="Daniel R."/>
        </authorList>
    </citation>
    <scope>NUCLEOTIDE SEQUENCE</scope>
</reference>
<evidence type="ECO:0000313" key="1">
    <source>
        <dbReference type="EMBL" id="OIQ95715.1"/>
    </source>
</evidence>
<proteinExistence type="predicted"/>
<accession>A0A1J5S1S7</accession>
<gene>
    <name evidence="1" type="ORF">GALL_222900</name>
</gene>
<dbReference type="InterPro" id="IPR021333">
    <property type="entry name" value="DUF2946"/>
</dbReference>
<dbReference type="AlphaFoldDB" id="A0A1J5S1S7"/>
<comment type="caution">
    <text evidence="1">The sequence shown here is derived from an EMBL/GenBank/DDBJ whole genome shotgun (WGS) entry which is preliminary data.</text>
</comment>
<dbReference type="Pfam" id="PF11162">
    <property type="entry name" value="DUF2946"/>
    <property type="match status" value="1"/>
</dbReference>